<protein>
    <submittedName>
        <fullName evidence="1">Uncharacterized protein</fullName>
    </submittedName>
</protein>
<proteinExistence type="predicted"/>
<sequence>MQTSNTALNADLSSKMTAPVELDLAQLELVSGAGPKGGWIIAPPELVAQSLTVEAPGPKGGW</sequence>
<comment type="caution">
    <text evidence="1">The sequence shown here is derived from an EMBL/GenBank/DDBJ whole genome shotgun (WGS) entry which is preliminary data.</text>
</comment>
<keyword evidence="2" id="KW-1185">Reference proteome</keyword>
<name>A0A840LHE8_9BURK</name>
<reference evidence="1 2" key="1">
    <citation type="submission" date="2020-08" db="EMBL/GenBank/DDBJ databases">
        <title>Functional genomics of gut bacteria from endangered species of beetles.</title>
        <authorList>
            <person name="Carlos-Shanley C."/>
        </authorList>
    </citation>
    <scope>NUCLEOTIDE SEQUENCE [LARGE SCALE GENOMIC DNA]</scope>
    <source>
        <strain evidence="1 2">S00239</strain>
    </source>
</reference>
<evidence type="ECO:0000313" key="1">
    <source>
        <dbReference type="EMBL" id="MBB4846042.1"/>
    </source>
</evidence>
<accession>A0A840LHE8</accession>
<dbReference type="EMBL" id="JACHLP010000013">
    <property type="protein sequence ID" value="MBB4846042.1"/>
    <property type="molecule type" value="Genomic_DNA"/>
</dbReference>
<dbReference type="AlphaFoldDB" id="A0A840LHE8"/>
<evidence type="ECO:0000313" key="2">
    <source>
        <dbReference type="Proteomes" id="UP000562027"/>
    </source>
</evidence>
<organism evidence="1 2">
    <name type="scientific">Roseateles oligotrophus</name>
    <dbReference type="NCBI Taxonomy" id="1769250"/>
    <lineage>
        <taxon>Bacteria</taxon>
        <taxon>Pseudomonadati</taxon>
        <taxon>Pseudomonadota</taxon>
        <taxon>Betaproteobacteria</taxon>
        <taxon>Burkholderiales</taxon>
        <taxon>Sphaerotilaceae</taxon>
        <taxon>Roseateles</taxon>
    </lineage>
</organism>
<gene>
    <name evidence="1" type="ORF">HNP55_004596</name>
</gene>
<dbReference type="Proteomes" id="UP000562027">
    <property type="component" value="Unassembled WGS sequence"/>
</dbReference>
<dbReference type="RefSeq" id="WP_184304535.1">
    <property type="nucleotide sequence ID" value="NZ_JACHLP010000013.1"/>
</dbReference>